<gene>
    <name evidence="7" type="ordered locus">zobellia_365</name>
</gene>
<dbReference type="InterPro" id="IPR011990">
    <property type="entry name" value="TPR-like_helical_dom_sf"/>
</dbReference>
<keyword evidence="5" id="KW-0998">Cell outer membrane</keyword>
<dbReference type="Pfam" id="PF07980">
    <property type="entry name" value="SusD_RagB"/>
    <property type="match status" value="1"/>
</dbReference>
<dbReference type="STRING" id="63186.ZOBELLIA_365"/>
<evidence type="ECO:0000256" key="1">
    <source>
        <dbReference type="ARBA" id="ARBA00004442"/>
    </source>
</evidence>
<evidence type="ECO:0000256" key="4">
    <source>
        <dbReference type="ARBA" id="ARBA00023136"/>
    </source>
</evidence>
<sequence length="534" mass="60833">MNTEKLYLKLMKGFALLSVVVIAISCEDYLEEQPSTLIDSDYIYTTEDGLKSGVVSLYKFNRDRYDNGTEDFMGGVLMSSRSDLAFSRTGYTGLMGRYERGVSPVDQGAKFVSSLFWKHFYNIANKATEIINAAEALEDIDEDIRNQVLAEAKFFRSNSYFYLYRMFNNIYVTTNTVTVDNAFDVINDKSSKEEIFALLNSDLDFAIEHLEWNDTFGRVTKGTAKHLKAKVAMWEGDWEEAKYQAVSLIEEGPHSLMPTTEEVFSGDKNHAEALFVIQSQDDLLGGGDNTMINANYVTQYFQISGIEANIAQGGRGFSRILPNKYLLDLLAEDPNDTRDDDTYFRLKYYYTSGDSINQEIKIYKPITDLNNPSDTYTSYYQRLHPSCIKFAEEDDNPNSYLQRSNIMVYRLAETYLIAAEAIMRSSGDPLPYINAVRTRAGAAPLATVDEQAILDERARELAFEGERWFTLKRMGQEVIDRQITNYAGDAEYYPANLGEKDPRTNWKPYYINFPIAQIDLDLLGPGYPQNDGYN</sequence>
<protein>
    <submittedName>
        <fullName evidence="7">SusD/RagB family lipoprotein</fullName>
    </submittedName>
</protein>
<keyword evidence="4" id="KW-0472">Membrane</keyword>
<dbReference type="PATRIC" id="fig|63186.3.peg.367"/>
<dbReference type="KEGG" id="zga:ZOBELLIA_365"/>
<name>G0L0U2_ZOBGA</name>
<evidence type="ECO:0000256" key="3">
    <source>
        <dbReference type="ARBA" id="ARBA00022729"/>
    </source>
</evidence>
<keyword evidence="7" id="KW-0449">Lipoprotein</keyword>
<dbReference type="InterPro" id="IPR012944">
    <property type="entry name" value="SusD_RagB_dom"/>
</dbReference>
<evidence type="ECO:0000313" key="7">
    <source>
        <dbReference type="EMBL" id="CAZ94438.1"/>
    </source>
</evidence>
<organism evidence="7 8">
    <name type="scientific">Zobellia galactanivorans (strain DSM 12802 / CCUG 47099 / CIP 106680 / NCIMB 13871 / Dsij)</name>
    <dbReference type="NCBI Taxonomy" id="63186"/>
    <lineage>
        <taxon>Bacteria</taxon>
        <taxon>Pseudomonadati</taxon>
        <taxon>Bacteroidota</taxon>
        <taxon>Flavobacteriia</taxon>
        <taxon>Flavobacteriales</taxon>
        <taxon>Flavobacteriaceae</taxon>
        <taxon>Zobellia</taxon>
    </lineage>
</organism>
<dbReference type="SUPFAM" id="SSF48452">
    <property type="entry name" value="TPR-like"/>
    <property type="match status" value="1"/>
</dbReference>
<dbReference type="EMBL" id="FP476056">
    <property type="protein sequence ID" value="CAZ94438.1"/>
    <property type="molecule type" value="Genomic_DNA"/>
</dbReference>
<comment type="similarity">
    <text evidence="2">Belongs to the SusD family.</text>
</comment>
<comment type="subcellular location">
    <subcellularLocation>
        <location evidence="1">Cell outer membrane</location>
    </subcellularLocation>
</comment>
<dbReference type="Gene3D" id="1.25.40.390">
    <property type="match status" value="1"/>
</dbReference>
<evidence type="ECO:0000313" key="8">
    <source>
        <dbReference type="Proteomes" id="UP000008898"/>
    </source>
</evidence>
<reference evidence="7 8" key="2">
    <citation type="journal article" date="2012" name="Environ. Microbiol.">
        <title>Characterization of the first alginolytic operons in a marine bacterium: from their emergence in marine Flavobacteriia to their independent transfers to marine Proteobacteria and human gut Bacteroides.</title>
        <authorList>
            <person name="Thomas F."/>
            <person name="Barbeyron T."/>
            <person name="Tonon T."/>
            <person name="Genicot S."/>
            <person name="Czjzek M."/>
            <person name="Michel G."/>
        </authorList>
    </citation>
    <scope>NUCLEOTIDE SEQUENCE [LARGE SCALE GENOMIC DNA]</scope>
    <source>
        <strain evidence="8">DSM 12802 / CCUG 47099 / CIP 106680 / NCIMB 13871 / Dsij</strain>
    </source>
</reference>
<dbReference type="GO" id="GO:0009279">
    <property type="term" value="C:cell outer membrane"/>
    <property type="evidence" value="ECO:0007669"/>
    <property type="project" value="UniProtKB-SubCell"/>
</dbReference>
<reference evidence="8" key="1">
    <citation type="submission" date="2009-07" db="EMBL/GenBank/DDBJ databases">
        <title>Complete genome sequence of Zobellia galactanivorans Dsij.</title>
        <authorList>
            <consortium name="Genoscope - CEA"/>
        </authorList>
    </citation>
    <scope>NUCLEOTIDE SEQUENCE [LARGE SCALE GENOMIC DNA]</scope>
    <source>
        <strain evidence="8">DSM 12802 / CCUG 47099 / CIP 106680 / NCIMB 13871 / Dsij</strain>
    </source>
</reference>
<accession>G0L0U2</accession>
<keyword evidence="8" id="KW-1185">Reference proteome</keyword>
<feature type="domain" description="RagB/SusD" evidence="6">
    <location>
        <begin position="337"/>
        <end position="533"/>
    </location>
</feature>
<dbReference type="HOGENOM" id="CLU_015553_1_4_10"/>
<dbReference type="Proteomes" id="UP000008898">
    <property type="component" value="Chromosome"/>
</dbReference>
<evidence type="ECO:0000259" key="6">
    <source>
        <dbReference type="Pfam" id="PF07980"/>
    </source>
</evidence>
<evidence type="ECO:0000256" key="2">
    <source>
        <dbReference type="ARBA" id="ARBA00006275"/>
    </source>
</evidence>
<dbReference type="RefSeq" id="WP_013991751.1">
    <property type="nucleotide sequence ID" value="NC_015844.1"/>
</dbReference>
<proteinExistence type="inferred from homology"/>
<keyword evidence="3" id="KW-0732">Signal</keyword>
<dbReference type="OrthoDB" id="5694214at2"/>
<dbReference type="PROSITE" id="PS51257">
    <property type="entry name" value="PROKAR_LIPOPROTEIN"/>
    <property type="match status" value="1"/>
</dbReference>
<dbReference type="AlphaFoldDB" id="G0L0U2"/>
<evidence type="ECO:0000256" key="5">
    <source>
        <dbReference type="ARBA" id="ARBA00023237"/>
    </source>
</evidence>